<gene>
    <name evidence="1" type="ORF">Tci_554926</name>
</gene>
<dbReference type="AlphaFoldDB" id="A0A699ISC0"/>
<organism evidence="1">
    <name type="scientific">Tanacetum cinerariifolium</name>
    <name type="common">Dalmatian daisy</name>
    <name type="synonym">Chrysanthemum cinerariifolium</name>
    <dbReference type="NCBI Taxonomy" id="118510"/>
    <lineage>
        <taxon>Eukaryota</taxon>
        <taxon>Viridiplantae</taxon>
        <taxon>Streptophyta</taxon>
        <taxon>Embryophyta</taxon>
        <taxon>Tracheophyta</taxon>
        <taxon>Spermatophyta</taxon>
        <taxon>Magnoliopsida</taxon>
        <taxon>eudicotyledons</taxon>
        <taxon>Gunneridae</taxon>
        <taxon>Pentapetalae</taxon>
        <taxon>asterids</taxon>
        <taxon>campanulids</taxon>
        <taxon>Asterales</taxon>
        <taxon>Asteraceae</taxon>
        <taxon>Asteroideae</taxon>
        <taxon>Anthemideae</taxon>
        <taxon>Anthemidinae</taxon>
        <taxon>Tanacetum</taxon>
    </lineage>
</organism>
<feature type="non-terminal residue" evidence="1">
    <location>
        <position position="55"/>
    </location>
</feature>
<accession>A0A699ISC0</accession>
<feature type="non-terminal residue" evidence="1">
    <location>
        <position position="1"/>
    </location>
</feature>
<proteinExistence type="predicted"/>
<comment type="caution">
    <text evidence="1">The sequence shown here is derived from an EMBL/GenBank/DDBJ whole genome shotgun (WGS) entry which is preliminary data.</text>
</comment>
<reference evidence="1" key="1">
    <citation type="journal article" date="2019" name="Sci. Rep.">
        <title>Draft genome of Tanacetum cinerariifolium, the natural source of mosquito coil.</title>
        <authorList>
            <person name="Yamashiro T."/>
            <person name="Shiraishi A."/>
            <person name="Satake H."/>
            <person name="Nakayama K."/>
        </authorList>
    </citation>
    <scope>NUCLEOTIDE SEQUENCE</scope>
</reference>
<sequence>LEEEKARKHGQEFNWETATYVTSEPEVSTDFKNEFPAIVYNDALTSEPDVSSEPT</sequence>
<dbReference type="EMBL" id="BKCJ010329276">
    <property type="protein sequence ID" value="GEZ82953.1"/>
    <property type="molecule type" value="Genomic_DNA"/>
</dbReference>
<name>A0A699ISC0_TANCI</name>
<protein>
    <submittedName>
        <fullName evidence="1">Uncharacterized protein</fullName>
    </submittedName>
</protein>
<evidence type="ECO:0000313" key="1">
    <source>
        <dbReference type="EMBL" id="GEZ82953.1"/>
    </source>
</evidence>